<comment type="caution">
    <text evidence="2">The sequence shown here is derived from an EMBL/GenBank/DDBJ whole genome shotgun (WGS) entry which is preliminary data.</text>
</comment>
<keyword evidence="3" id="KW-1185">Reference proteome</keyword>
<accession>A0A6I4NGE6</accession>
<evidence type="ECO:0000256" key="1">
    <source>
        <dbReference type="SAM" id="SignalP"/>
    </source>
</evidence>
<dbReference type="EMBL" id="WSTB01000002">
    <property type="protein sequence ID" value="MWB93630.1"/>
    <property type="molecule type" value="Genomic_DNA"/>
</dbReference>
<evidence type="ECO:0000313" key="3">
    <source>
        <dbReference type="Proteomes" id="UP000471501"/>
    </source>
</evidence>
<dbReference type="AlphaFoldDB" id="A0A6I4NGE6"/>
<sequence length="373" mass="41319">MNLHKTLFLGLTFLSINTFAQVYSDKIVGKKNEALKDSLKTEEYPYSLPIWGKKVTKLGYDLPYSAGVSVNYFWQKSDLTINNLNVGFNNGNQFNLDQVVRFTDAYSNVSTVNIRPDIWLLPFLNVYGIFAQGKSSTAINAGIWVPDGQNNWTEVFNFGTKANFDVTSAGIGITPTIGIGGGWLALDMNMAWTDVSALDKPAFTFIFGPRFGKSFKFVKPERNIAVWVGAFRVQLKSETQGNLLLSDLFSLDGLQTKVDNGIAKVDEKQTSVNNWWDGLTPVQKANPVNAAKYAAANKALDTAGGFLANIDGALSTSGNSTVQYSLEKAPTDKWNFIIGSQFQYNKHIMFRAEYGFLGSREQFLAGIQYRFGL</sequence>
<dbReference type="Proteomes" id="UP000471501">
    <property type="component" value="Unassembled WGS sequence"/>
</dbReference>
<proteinExistence type="predicted"/>
<evidence type="ECO:0008006" key="4">
    <source>
        <dbReference type="Google" id="ProtNLM"/>
    </source>
</evidence>
<dbReference type="RefSeq" id="WP_160373553.1">
    <property type="nucleotide sequence ID" value="NZ_WSTB01000002.1"/>
</dbReference>
<feature type="signal peptide" evidence="1">
    <location>
        <begin position="1"/>
        <end position="20"/>
    </location>
</feature>
<evidence type="ECO:0000313" key="2">
    <source>
        <dbReference type="EMBL" id="MWB93630.1"/>
    </source>
</evidence>
<name>A0A6I4NGE6_9FLAO</name>
<gene>
    <name evidence="2" type="ORF">GON26_04610</name>
</gene>
<organism evidence="2 3">
    <name type="scientific">Flavobacterium hydrocarbonoxydans</name>
    <dbReference type="NCBI Taxonomy" id="2683249"/>
    <lineage>
        <taxon>Bacteria</taxon>
        <taxon>Pseudomonadati</taxon>
        <taxon>Bacteroidota</taxon>
        <taxon>Flavobacteriia</taxon>
        <taxon>Flavobacteriales</taxon>
        <taxon>Flavobacteriaceae</taxon>
        <taxon>Flavobacterium</taxon>
    </lineage>
</organism>
<keyword evidence="1" id="KW-0732">Signal</keyword>
<feature type="chain" id="PRO_5026036817" description="Porin" evidence="1">
    <location>
        <begin position="21"/>
        <end position="373"/>
    </location>
</feature>
<reference evidence="2 3" key="1">
    <citation type="submission" date="2019-12" db="EMBL/GenBank/DDBJ databases">
        <authorList>
            <person name="Kim Y.S."/>
        </authorList>
    </citation>
    <scope>NUCLEOTIDE SEQUENCE [LARGE SCALE GENOMIC DNA]</scope>
    <source>
        <strain evidence="2 3">GA093</strain>
    </source>
</reference>
<protein>
    <recommendedName>
        <fullName evidence="4">Porin</fullName>
    </recommendedName>
</protein>